<keyword evidence="2 8" id="KW-0418">Kinase</keyword>
<keyword evidence="1" id="KW-0808">Transferase</keyword>
<reference evidence="8" key="1">
    <citation type="submission" date="2020-11" db="EMBL/GenBank/DDBJ databases">
        <title>Sequencing the genomes of 1000 actinobacteria strains.</title>
        <authorList>
            <person name="Klenk H.-P."/>
        </authorList>
    </citation>
    <scope>NUCLEOTIDE SEQUENCE</scope>
    <source>
        <strain evidence="8">DSM 45356</strain>
    </source>
</reference>
<dbReference type="GO" id="GO:0016301">
    <property type="term" value="F:kinase activity"/>
    <property type="evidence" value="ECO:0007669"/>
    <property type="project" value="UniProtKB-KW"/>
</dbReference>
<gene>
    <name evidence="8" type="ORF">IW245_006358</name>
</gene>
<keyword evidence="9" id="KW-1185">Reference proteome</keyword>
<evidence type="ECO:0000259" key="7">
    <source>
        <dbReference type="Pfam" id="PF04024"/>
    </source>
</evidence>
<organism evidence="8 9">
    <name type="scientific">Longispora fulva</name>
    <dbReference type="NCBI Taxonomy" id="619741"/>
    <lineage>
        <taxon>Bacteria</taxon>
        <taxon>Bacillati</taxon>
        <taxon>Actinomycetota</taxon>
        <taxon>Actinomycetes</taxon>
        <taxon>Micromonosporales</taxon>
        <taxon>Micromonosporaceae</taxon>
        <taxon>Longispora</taxon>
    </lineage>
</organism>
<evidence type="ECO:0000256" key="2">
    <source>
        <dbReference type="ARBA" id="ARBA00022777"/>
    </source>
</evidence>
<dbReference type="PANTHER" id="PTHR24421">
    <property type="entry name" value="NITRATE/NITRITE SENSOR PROTEIN NARX-RELATED"/>
    <property type="match status" value="1"/>
</dbReference>
<keyword evidence="5" id="KW-1133">Transmembrane helix</keyword>
<feature type="domain" description="Histidine kinase/HSP90-like ATPase" evidence="6">
    <location>
        <begin position="317"/>
        <end position="406"/>
    </location>
</feature>
<feature type="transmembrane region" description="Helical" evidence="5">
    <location>
        <begin position="105"/>
        <end position="124"/>
    </location>
</feature>
<dbReference type="AlphaFoldDB" id="A0A8J7KM82"/>
<feature type="region of interest" description="Disordered" evidence="4">
    <location>
        <begin position="392"/>
        <end position="411"/>
    </location>
</feature>
<dbReference type="GO" id="GO:0000160">
    <property type="term" value="P:phosphorelay signal transduction system"/>
    <property type="evidence" value="ECO:0007669"/>
    <property type="project" value="UniProtKB-KW"/>
</dbReference>
<dbReference type="RefSeq" id="WP_197006738.1">
    <property type="nucleotide sequence ID" value="NZ_BONS01000006.1"/>
</dbReference>
<feature type="transmembrane region" description="Helical" evidence="5">
    <location>
        <begin position="80"/>
        <end position="99"/>
    </location>
</feature>
<dbReference type="PANTHER" id="PTHR24421:SF61">
    <property type="entry name" value="OXYGEN SENSOR HISTIDINE KINASE NREB"/>
    <property type="match status" value="1"/>
</dbReference>
<keyword evidence="5" id="KW-0472">Membrane</keyword>
<feature type="transmembrane region" description="Helical" evidence="5">
    <location>
        <begin position="185"/>
        <end position="210"/>
    </location>
</feature>
<evidence type="ECO:0000256" key="4">
    <source>
        <dbReference type="SAM" id="MobiDB-lite"/>
    </source>
</evidence>
<dbReference type="InterPro" id="IPR003594">
    <property type="entry name" value="HATPase_dom"/>
</dbReference>
<dbReference type="EMBL" id="JADOUF010000001">
    <property type="protein sequence ID" value="MBG6140164.1"/>
    <property type="molecule type" value="Genomic_DNA"/>
</dbReference>
<evidence type="ECO:0000313" key="9">
    <source>
        <dbReference type="Proteomes" id="UP000622552"/>
    </source>
</evidence>
<dbReference type="SUPFAM" id="SSF55874">
    <property type="entry name" value="ATPase domain of HSP90 chaperone/DNA topoisomerase II/histidine kinase"/>
    <property type="match status" value="1"/>
</dbReference>
<evidence type="ECO:0000313" key="8">
    <source>
        <dbReference type="EMBL" id="MBG6140164.1"/>
    </source>
</evidence>
<dbReference type="Pfam" id="PF04024">
    <property type="entry name" value="PspC"/>
    <property type="match status" value="1"/>
</dbReference>
<protein>
    <submittedName>
        <fullName evidence="8">Signal transduction histidine kinase</fullName>
    </submittedName>
</protein>
<dbReference type="InterPro" id="IPR050482">
    <property type="entry name" value="Sensor_HK_TwoCompSys"/>
</dbReference>
<feature type="domain" description="Phage shock protein PspC N-terminal" evidence="7">
    <location>
        <begin position="7"/>
        <end position="62"/>
    </location>
</feature>
<accession>A0A8J7KM82</accession>
<feature type="transmembrane region" description="Helical" evidence="5">
    <location>
        <begin position="154"/>
        <end position="179"/>
    </location>
</feature>
<feature type="transmembrane region" description="Helical" evidence="5">
    <location>
        <begin position="37"/>
        <end position="60"/>
    </location>
</feature>
<evidence type="ECO:0000256" key="5">
    <source>
        <dbReference type="SAM" id="Phobius"/>
    </source>
</evidence>
<comment type="caution">
    <text evidence="8">The sequence shown here is derived from an EMBL/GenBank/DDBJ whole genome shotgun (WGS) entry which is preliminary data.</text>
</comment>
<keyword evidence="5" id="KW-0812">Transmembrane</keyword>
<dbReference type="InterPro" id="IPR007168">
    <property type="entry name" value="Phageshock_PspC_N"/>
</dbReference>
<dbReference type="Gene3D" id="3.30.565.10">
    <property type="entry name" value="Histidine kinase-like ATPase, C-terminal domain"/>
    <property type="match status" value="1"/>
</dbReference>
<proteinExistence type="predicted"/>
<evidence type="ECO:0000256" key="3">
    <source>
        <dbReference type="ARBA" id="ARBA00023012"/>
    </source>
</evidence>
<dbReference type="Pfam" id="PF02518">
    <property type="entry name" value="HATPase_c"/>
    <property type="match status" value="1"/>
</dbReference>
<dbReference type="InterPro" id="IPR036890">
    <property type="entry name" value="HATPase_C_sf"/>
</dbReference>
<keyword evidence="3" id="KW-0902">Two-component regulatory system</keyword>
<dbReference type="Proteomes" id="UP000622552">
    <property type="component" value="Unassembled WGS sequence"/>
</dbReference>
<evidence type="ECO:0000259" key="6">
    <source>
        <dbReference type="Pfam" id="PF02518"/>
    </source>
</evidence>
<sequence>METAANKLHRRSEGRVLAGVAAGIADHLRVPPLAVRAVFMVLLTFSGLGAVLYAVFWIVLPASRPVAGIRRRKGRDSAQLVAFAALALGILLLANPGGAAGVRMLIGWVVALVLVGAGIIWHQAEPDRWRQWNSGGQGMPWLARFLTHNDRRMLLLRLVGGGVLVIVGIIGVIALTGIIPGGSVLALVNGALFALIALAGLALATGPLLWKMWVQLRDEREGRIRETERAEFAAIVHDQVLHTLALVQRHAEDPKMVLRLARGQERTLRNWLYKPSGSPDERFAAALEAAAAEVEDSFTLVVDLVVVGDCAVDDQVRALVQAAREAMVNAGKHAGVDTISVYAEAEPTELSVFVRDRGVGFDMAGVGEDRHGVKGSIIGRMERHGGRAEIRSTPGDGTEVRLTVKRRGEGE</sequence>
<name>A0A8J7KM82_9ACTN</name>
<evidence type="ECO:0000256" key="1">
    <source>
        <dbReference type="ARBA" id="ARBA00022679"/>
    </source>
</evidence>